<dbReference type="EMBL" id="CP118103">
    <property type="protein sequence ID" value="WDH85511.1"/>
    <property type="molecule type" value="Genomic_DNA"/>
</dbReference>
<sequence length="74" mass="8492">MARTTSKDARPRVDCSSGVKASLRSVREALKCKTDSETLAYLLALYDDSYEKITLVKDKQYREKAEIIDRQQSF</sequence>
<proteinExistence type="predicted"/>
<geneLocation type="plasmid" evidence="1 2">
    <name>unnamed2</name>
</geneLocation>
<dbReference type="RefSeq" id="WP_047914403.1">
    <property type="nucleotide sequence ID" value="NZ_CP118103.1"/>
</dbReference>
<name>A0AAX3N6Y0_9BACL</name>
<gene>
    <name evidence="1" type="ORF">PUW23_26460</name>
</gene>
<organism evidence="1 2">
    <name type="scientific">Paenibacillus urinalis</name>
    <dbReference type="NCBI Taxonomy" id="521520"/>
    <lineage>
        <taxon>Bacteria</taxon>
        <taxon>Bacillati</taxon>
        <taxon>Bacillota</taxon>
        <taxon>Bacilli</taxon>
        <taxon>Bacillales</taxon>
        <taxon>Paenibacillaceae</taxon>
        <taxon>Paenibacillus</taxon>
    </lineage>
</organism>
<protein>
    <submittedName>
        <fullName evidence="1">Uncharacterized protein</fullName>
    </submittedName>
</protein>
<reference evidence="1" key="1">
    <citation type="submission" date="2023-02" db="EMBL/GenBank/DDBJ databases">
        <title>Pathogen: clinical or host-associated sample.</title>
        <authorList>
            <person name="Hergert J."/>
            <person name="Casey R."/>
            <person name="Wagner J."/>
            <person name="Young E.L."/>
            <person name="Oakeson K.F."/>
        </authorList>
    </citation>
    <scope>NUCLEOTIDE SEQUENCE</scope>
    <source>
        <strain evidence="1">2022CK-00830</strain>
        <plasmid evidence="1">unnamed2</plasmid>
    </source>
</reference>
<evidence type="ECO:0000313" key="1">
    <source>
        <dbReference type="EMBL" id="WDH85511.1"/>
    </source>
</evidence>
<keyword evidence="1" id="KW-0614">Plasmid</keyword>
<evidence type="ECO:0000313" key="2">
    <source>
        <dbReference type="Proteomes" id="UP001220962"/>
    </source>
</evidence>
<dbReference type="Proteomes" id="UP001220962">
    <property type="component" value="Plasmid unnamed2"/>
</dbReference>
<dbReference type="AlphaFoldDB" id="A0AAX3N6Y0"/>
<accession>A0AAX3N6Y0</accession>